<evidence type="ECO:0000259" key="13">
    <source>
        <dbReference type="Pfam" id="PF01728"/>
    </source>
</evidence>
<evidence type="ECO:0000256" key="3">
    <source>
        <dbReference type="ARBA" id="ARBA00022679"/>
    </source>
</evidence>
<evidence type="ECO:0000256" key="7">
    <source>
        <dbReference type="ARBA" id="ARBA00041129"/>
    </source>
</evidence>
<sequence>MRGKNPYKKPDHFTKAAKSSGFPARSVYKLEEIDHRVRLLRSGMRVLDLGAAPGSWALYAAQKIGPNGKLLAVDLKPLDVGLPPQASFFVGDALELGNEALALHAPYDVVLSDMAPNTSGNRFADQARSFELFMRALAVAANLLKVGGAFVGKIFMGEDLPVARTELRKHFAGERLIRPEGTRTVSYEVFIIGTGRRAETSETPAPAHEEPEEEEH</sequence>
<organism evidence="14 15">
    <name type="scientific">Pendulispora albinea</name>
    <dbReference type="NCBI Taxonomy" id="2741071"/>
    <lineage>
        <taxon>Bacteria</taxon>
        <taxon>Pseudomonadati</taxon>
        <taxon>Myxococcota</taxon>
        <taxon>Myxococcia</taxon>
        <taxon>Myxococcales</taxon>
        <taxon>Sorangiineae</taxon>
        <taxon>Pendulisporaceae</taxon>
        <taxon>Pendulispora</taxon>
    </lineage>
</organism>
<feature type="domain" description="Ribosomal RNA methyltransferase FtsJ" evidence="13">
    <location>
        <begin position="23"/>
        <end position="195"/>
    </location>
</feature>
<dbReference type="Gene3D" id="3.40.50.150">
    <property type="entry name" value="Vaccinia Virus protein VP39"/>
    <property type="match status" value="1"/>
</dbReference>
<evidence type="ECO:0000256" key="10">
    <source>
        <dbReference type="ARBA" id="ARBA00048970"/>
    </source>
</evidence>
<evidence type="ECO:0000256" key="2">
    <source>
        <dbReference type="ARBA" id="ARBA00022603"/>
    </source>
</evidence>
<name>A0ABZ2M5R3_9BACT</name>
<dbReference type="RefSeq" id="WP_394826606.1">
    <property type="nucleotide sequence ID" value="NZ_CP089984.1"/>
</dbReference>
<evidence type="ECO:0000256" key="9">
    <source>
        <dbReference type="ARBA" id="ARBA00042745"/>
    </source>
</evidence>
<comment type="similarity">
    <text evidence="11">Belongs to the class I-like SAM-binding methyltransferase superfamily. RNA methyltransferase RlmE family.</text>
</comment>
<evidence type="ECO:0000256" key="4">
    <source>
        <dbReference type="ARBA" id="ARBA00022691"/>
    </source>
</evidence>
<feature type="binding site" evidence="11">
    <location>
        <position position="74"/>
    </location>
    <ligand>
        <name>S-adenosyl-L-methionine</name>
        <dbReference type="ChEBI" id="CHEBI:59789"/>
    </ligand>
</feature>
<keyword evidence="1 11" id="KW-0698">rRNA processing</keyword>
<dbReference type="InterPro" id="IPR015507">
    <property type="entry name" value="rRNA-MeTfrase_E"/>
</dbReference>
<dbReference type="PANTHER" id="PTHR10920:SF18">
    <property type="entry name" value="RRNA METHYLTRANSFERASE 2, MITOCHONDRIAL"/>
    <property type="match status" value="1"/>
</dbReference>
<dbReference type="SUPFAM" id="SSF53335">
    <property type="entry name" value="S-adenosyl-L-methionine-dependent methyltransferases"/>
    <property type="match status" value="1"/>
</dbReference>
<feature type="binding site" evidence="11">
    <location>
        <position position="92"/>
    </location>
    <ligand>
        <name>S-adenosyl-L-methionine</name>
        <dbReference type="ChEBI" id="CHEBI:59789"/>
    </ligand>
</feature>
<evidence type="ECO:0000256" key="1">
    <source>
        <dbReference type="ARBA" id="ARBA00022552"/>
    </source>
</evidence>
<evidence type="ECO:0000313" key="14">
    <source>
        <dbReference type="EMBL" id="WXB16976.1"/>
    </source>
</evidence>
<dbReference type="GO" id="GO:0008168">
    <property type="term" value="F:methyltransferase activity"/>
    <property type="evidence" value="ECO:0007669"/>
    <property type="project" value="UniProtKB-KW"/>
</dbReference>
<keyword evidence="11" id="KW-0963">Cytoplasm</keyword>
<feature type="binding site" evidence="11">
    <location>
        <position position="56"/>
    </location>
    <ligand>
        <name>S-adenosyl-L-methionine</name>
        <dbReference type="ChEBI" id="CHEBI:59789"/>
    </ligand>
</feature>
<evidence type="ECO:0000256" key="6">
    <source>
        <dbReference type="ARBA" id="ARBA00038861"/>
    </source>
</evidence>
<keyword evidence="3 11" id="KW-0808">Transferase</keyword>
<dbReference type="EC" id="2.1.1.166" evidence="6 11"/>
<dbReference type="PIRSF" id="PIRSF005461">
    <property type="entry name" value="23S_rRNA_mtase"/>
    <property type="match status" value="1"/>
</dbReference>
<protein>
    <recommendedName>
        <fullName evidence="7 11">Ribosomal RNA large subunit methyltransferase E</fullName>
        <ecNumber evidence="6 11">2.1.1.166</ecNumber>
    </recommendedName>
    <alternativeName>
        <fullName evidence="9 11">23S rRNA Um2552 methyltransferase</fullName>
    </alternativeName>
    <alternativeName>
        <fullName evidence="8 11">rRNA (uridine-2'-O-)-methyltransferase</fullName>
    </alternativeName>
</protein>
<keyword evidence="15" id="KW-1185">Reference proteome</keyword>
<accession>A0ABZ2M5R3</accession>
<feature type="binding site" evidence="11">
    <location>
        <position position="113"/>
    </location>
    <ligand>
        <name>S-adenosyl-L-methionine</name>
        <dbReference type="ChEBI" id="CHEBI:59789"/>
    </ligand>
</feature>
<reference evidence="14 15" key="1">
    <citation type="submission" date="2021-12" db="EMBL/GenBank/DDBJ databases">
        <title>Discovery of the Pendulisporaceae a myxobacterial family with distinct sporulation behavior and unique specialized metabolism.</title>
        <authorList>
            <person name="Garcia R."/>
            <person name="Popoff A."/>
            <person name="Bader C.D."/>
            <person name="Loehr J."/>
            <person name="Walesch S."/>
            <person name="Walt C."/>
            <person name="Boldt J."/>
            <person name="Bunk B."/>
            <person name="Haeckl F.J.F.P.J."/>
            <person name="Gunesch A.P."/>
            <person name="Birkelbach J."/>
            <person name="Nuebel U."/>
            <person name="Pietschmann T."/>
            <person name="Bach T."/>
            <person name="Mueller R."/>
        </authorList>
    </citation>
    <scope>NUCLEOTIDE SEQUENCE [LARGE SCALE GENOMIC DNA]</scope>
    <source>
        <strain evidence="14 15">MSr11954</strain>
    </source>
</reference>
<dbReference type="HAMAP" id="MF_01547">
    <property type="entry name" value="RNA_methyltr_E"/>
    <property type="match status" value="1"/>
</dbReference>
<evidence type="ECO:0000256" key="12">
    <source>
        <dbReference type="SAM" id="MobiDB-lite"/>
    </source>
</evidence>
<dbReference type="InterPro" id="IPR002877">
    <property type="entry name" value="RNA_MeTrfase_FtsJ_dom"/>
</dbReference>
<feature type="binding site" evidence="11">
    <location>
        <position position="54"/>
    </location>
    <ligand>
        <name>S-adenosyl-L-methionine</name>
        <dbReference type="ChEBI" id="CHEBI:59789"/>
    </ligand>
</feature>
<dbReference type="Proteomes" id="UP001370348">
    <property type="component" value="Chromosome"/>
</dbReference>
<evidence type="ECO:0000256" key="8">
    <source>
        <dbReference type="ARBA" id="ARBA00041995"/>
    </source>
</evidence>
<comment type="catalytic activity">
    <reaction evidence="10 11">
        <text>uridine(2552) in 23S rRNA + S-adenosyl-L-methionine = 2'-O-methyluridine(2552) in 23S rRNA + S-adenosyl-L-homocysteine + H(+)</text>
        <dbReference type="Rhea" id="RHEA:42720"/>
        <dbReference type="Rhea" id="RHEA-COMP:10202"/>
        <dbReference type="Rhea" id="RHEA-COMP:10203"/>
        <dbReference type="ChEBI" id="CHEBI:15378"/>
        <dbReference type="ChEBI" id="CHEBI:57856"/>
        <dbReference type="ChEBI" id="CHEBI:59789"/>
        <dbReference type="ChEBI" id="CHEBI:65315"/>
        <dbReference type="ChEBI" id="CHEBI:74478"/>
        <dbReference type="EC" id="2.1.1.166"/>
    </reaction>
</comment>
<dbReference type="GO" id="GO:0032259">
    <property type="term" value="P:methylation"/>
    <property type="evidence" value="ECO:0007669"/>
    <property type="project" value="UniProtKB-KW"/>
</dbReference>
<evidence type="ECO:0000256" key="11">
    <source>
        <dbReference type="HAMAP-Rule" id="MF_01547"/>
    </source>
</evidence>
<feature type="active site" description="Proton acceptor" evidence="11">
    <location>
        <position position="153"/>
    </location>
</feature>
<gene>
    <name evidence="11" type="primary">rlmE</name>
    <name evidence="11" type="synonym">ftsJ</name>
    <name evidence="11" type="synonym">rrmJ</name>
    <name evidence="14" type="ORF">LZC94_06800</name>
</gene>
<dbReference type="InterPro" id="IPR050082">
    <property type="entry name" value="RNA_methyltr_RlmE"/>
</dbReference>
<keyword evidence="4 11" id="KW-0949">S-adenosyl-L-methionine</keyword>
<dbReference type="Pfam" id="PF01728">
    <property type="entry name" value="FtsJ"/>
    <property type="match status" value="1"/>
</dbReference>
<evidence type="ECO:0000313" key="15">
    <source>
        <dbReference type="Proteomes" id="UP001370348"/>
    </source>
</evidence>
<proteinExistence type="inferred from homology"/>
<evidence type="ECO:0000256" key="5">
    <source>
        <dbReference type="ARBA" id="ARBA00037569"/>
    </source>
</evidence>
<dbReference type="InterPro" id="IPR029063">
    <property type="entry name" value="SAM-dependent_MTases_sf"/>
</dbReference>
<feature type="region of interest" description="Disordered" evidence="12">
    <location>
        <begin position="197"/>
        <end position="216"/>
    </location>
</feature>
<dbReference type="EMBL" id="CP089984">
    <property type="protein sequence ID" value="WXB16976.1"/>
    <property type="molecule type" value="Genomic_DNA"/>
</dbReference>
<comment type="subcellular location">
    <subcellularLocation>
        <location evidence="11">Cytoplasm</location>
    </subcellularLocation>
</comment>
<comment type="function">
    <text evidence="5 11">Specifically methylates the uridine in position 2552 of 23S rRNA at the 2'-O position of the ribose in the fully assembled 50S ribosomal subunit.</text>
</comment>
<keyword evidence="2 11" id="KW-0489">Methyltransferase</keyword>
<dbReference type="PANTHER" id="PTHR10920">
    <property type="entry name" value="RIBOSOMAL RNA METHYLTRANSFERASE"/>
    <property type="match status" value="1"/>
</dbReference>